<dbReference type="GO" id="GO:0000166">
    <property type="term" value="F:nucleotide binding"/>
    <property type="evidence" value="ECO:0007669"/>
    <property type="project" value="InterPro"/>
</dbReference>
<dbReference type="STRING" id="247279.NIES1031_18385"/>
<comment type="similarity">
    <text evidence="1">Belongs to the Gfo/Idh/MocA family.</text>
</comment>
<keyword evidence="5" id="KW-1185">Reference proteome</keyword>
<dbReference type="RefSeq" id="WP_073550937.1">
    <property type="nucleotide sequence ID" value="NZ_CAWMVK010000008.1"/>
</dbReference>
<dbReference type="PANTHER" id="PTHR43377">
    <property type="entry name" value="BILIVERDIN REDUCTASE A"/>
    <property type="match status" value="1"/>
</dbReference>
<dbReference type="InterPro" id="IPR004104">
    <property type="entry name" value="Gfo/Idh/MocA-like_OxRdtase_C"/>
</dbReference>
<accession>A0A1U7HIM2</accession>
<dbReference type="InterPro" id="IPR051450">
    <property type="entry name" value="Gfo/Idh/MocA_Oxidoreductases"/>
</dbReference>
<dbReference type="OrthoDB" id="455005at2"/>
<dbReference type="Pfam" id="PF01408">
    <property type="entry name" value="GFO_IDH_MocA"/>
    <property type="match status" value="1"/>
</dbReference>
<proteinExistence type="inferred from homology"/>
<keyword evidence="4" id="KW-0808">Transferase</keyword>
<dbReference type="Proteomes" id="UP000185984">
    <property type="component" value="Unassembled WGS sequence"/>
</dbReference>
<gene>
    <name evidence="4" type="ORF">NIES1031_18385</name>
</gene>
<dbReference type="InterPro" id="IPR036291">
    <property type="entry name" value="NAD(P)-bd_dom_sf"/>
</dbReference>
<dbReference type="SUPFAM" id="SSF51735">
    <property type="entry name" value="NAD(P)-binding Rossmann-fold domains"/>
    <property type="match status" value="1"/>
</dbReference>
<evidence type="ECO:0000313" key="5">
    <source>
        <dbReference type="Proteomes" id="UP000185984"/>
    </source>
</evidence>
<sequence>MRGFGYSEERLVRVGIVGTGYAAKLRAETFQKDERSQVVAIVGHTPEKTQEFAQTYQAEALTSWVDLVQADIDLVVISNVNKEHGAIATAALQNNKHVVVEYPLALDVTEAENIVTLARDRDKMLHVEHIELLGGLHQALKQNLPTIGEVFYARYATVTPQHPAPHKWTYHKDLFGFPLIAALSRLHRLTDLFGEVASVRCQNRHWGEGEFYQACLCTAQLQFTSGVIADVTYAKGETLWQDERKFEIHGEKGGLIFEGDAGKLVQAEQTTLIEVGSRRGLFAKDTEMVLNHLLTNTDMYVSPTASLYTLKVADAARQSAEIGQAVVIS</sequence>
<evidence type="ECO:0000259" key="2">
    <source>
        <dbReference type="Pfam" id="PF01408"/>
    </source>
</evidence>
<dbReference type="PANTHER" id="PTHR43377:SF10">
    <property type="entry name" value="BILIVERDIN REDUCTASE"/>
    <property type="match status" value="1"/>
</dbReference>
<dbReference type="Pfam" id="PF02894">
    <property type="entry name" value="GFO_IDH_MocA_C"/>
    <property type="match status" value="1"/>
</dbReference>
<dbReference type="GO" id="GO:0016740">
    <property type="term" value="F:transferase activity"/>
    <property type="evidence" value="ECO:0007669"/>
    <property type="project" value="UniProtKB-KW"/>
</dbReference>
<reference evidence="4 5" key="1">
    <citation type="submission" date="2016-11" db="EMBL/GenBank/DDBJ databases">
        <title>Draft Genome Sequences of Nine Cyanobacterial Strains from Diverse Habitats.</title>
        <authorList>
            <person name="Zhu T."/>
            <person name="Hou S."/>
            <person name="Lu X."/>
            <person name="Hess W.R."/>
        </authorList>
    </citation>
    <scope>NUCLEOTIDE SEQUENCE [LARGE SCALE GENOMIC DNA]</scope>
    <source>
        <strain evidence="4 5">5.2 s.c.1</strain>
    </source>
</reference>
<feature type="domain" description="Gfo/Idh/MocA-like oxidoreductase N-terminal" evidence="2">
    <location>
        <begin position="12"/>
        <end position="129"/>
    </location>
</feature>
<comment type="caution">
    <text evidence="4">The sequence shown here is derived from an EMBL/GenBank/DDBJ whole genome shotgun (WGS) entry which is preliminary data.</text>
</comment>
<dbReference type="Gene3D" id="3.30.360.10">
    <property type="entry name" value="Dihydrodipicolinate Reductase, domain 2"/>
    <property type="match status" value="1"/>
</dbReference>
<evidence type="ECO:0000259" key="3">
    <source>
        <dbReference type="Pfam" id="PF02894"/>
    </source>
</evidence>
<feature type="domain" description="Gfo/Idh/MocA-like oxidoreductase C-terminal" evidence="3">
    <location>
        <begin position="147"/>
        <end position="326"/>
    </location>
</feature>
<evidence type="ECO:0000313" key="4">
    <source>
        <dbReference type="EMBL" id="OKH23409.1"/>
    </source>
</evidence>
<dbReference type="SUPFAM" id="SSF55347">
    <property type="entry name" value="Glyceraldehyde-3-phosphate dehydrogenase-like, C-terminal domain"/>
    <property type="match status" value="1"/>
</dbReference>
<dbReference type="Gene3D" id="3.40.50.720">
    <property type="entry name" value="NAD(P)-binding Rossmann-like Domain"/>
    <property type="match status" value="1"/>
</dbReference>
<dbReference type="AlphaFoldDB" id="A0A1U7HIM2"/>
<dbReference type="EMBL" id="MRCC01000016">
    <property type="protein sequence ID" value="OKH23409.1"/>
    <property type="molecule type" value="Genomic_DNA"/>
</dbReference>
<organism evidence="4 5">
    <name type="scientific">Chroogloeocystis siderophila 5.2 s.c.1</name>
    <dbReference type="NCBI Taxonomy" id="247279"/>
    <lineage>
        <taxon>Bacteria</taxon>
        <taxon>Bacillati</taxon>
        <taxon>Cyanobacteriota</taxon>
        <taxon>Cyanophyceae</taxon>
        <taxon>Oscillatoriophycideae</taxon>
        <taxon>Chroococcales</taxon>
        <taxon>Chroococcaceae</taxon>
        <taxon>Chroogloeocystis</taxon>
    </lineage>
</organism>
<name>A0A1U7HIM2_9CHRO</name>
<dbReference type="InterPro" id="IPR000683">
    <property type="entry name" value="Gfo/Idh/MocA-like_OxRdtase_N"/>
</dbReference>
<evidence type="ECO:0000256" key="1">
    <source>
        <dbReference type="ARBA" id="ARBA00010928"/>
    </source>
</evidence>
<protein>
    <submittedName>
        <fullName evidence="4">Glycosyl transferase family 2</fullName>
    </submittedName>
</protein>